<keyword evidence="2" id="KW-1133">Transmembrane helix</keyword>
<name>A0A1I7MPE5_9MICC</name>
<dbReference type="PANTHER" id="PTHR30487">
    <property type="entry name" value="TYPE 4 PREPILIN-LIKE PROTEINS LEADER PEPTIDE-PROCESSING ENZYME"/>
    <property type="match status" value="1"/>
</dbReference>
<dbReference type="OrthoDB" id="2087435at2"/>
<keyword evidence="4" id="KW-0808">Transferase</keyword>
<keyword evidence="4" id="KW-0489">Methyltransferase</keyword>
<comment type="similarity">
    <text evidence="1">Belongs to the peptidase A24 family.</text>
</comment>
<proteinExistence type="inferred from homology"/>
<dbReference type="EMBL" id="FPCG01000008">
    <property type="protein sequence ID" value="SFV23803.1"/>
    <property type="molecule type" value="Genomic_DNA"/>
</dbReference>
<dbReference type="InterPro" id="IPR050882">
    <property type="entry name" value="Prepilin_peptidase/N-MTase"/>
</dbReference>
<feature type="domain" description="Prepilin type IV endopeptidase peptidase" evidence="3">
    <location>
        <begin position="27"/>
        <end position="136"/>
    </location>
</feature>
<dbReference type="Pfam" id="PF01478">
    <property type="entry name" value="Peptidase_A24"/>
    <property type="match status" value="1"/>
</dbReference>
<dbReference type="Proteomes" id="UP000198881">
    <property type="component" value="Unassembled WGS sequence"/>
</dbReference>
<dbReference type="GO" id="GO:0032259">
    <property type="term" value="P:methylation"/>
    <property type="evidence" value="ECO:0007669"/>
    <property type="project" value="UniProtKB-KW"/>
</dbReference>
<keyword evidence="5" id="KW-1185">Reference proteome</keyword>
<dbReference type="AlphaFoldDB" id="A0A1I7MPE5"/>
<keyword evidence="2" id="KW-0472">Membrane</keyword>
<evidence type="ECO:0000256" key="1">
    <source>
        <dbReference type="ARBA" id="ARBA00005801"/>
    </source>
</evidence>
<feature type="transmembrane region" description="Helical" evidence="2">
    <location>
        <begin position="72"/>
        <end position="89"/>
    </location>
</feature>
<feature type="transmembrane region" description="Helical" evidence="2">
    <location>
        <begin position="14"/>
        <end position="35"/>
    </location>
</feature>
<evidence type="ECO:0000256" key="2">
    <source>
        <dbReference type="SAM" id="Phobius"/>
    </source>
</evidence>
<dbReference type="STRING" id="574650.SAMN04487966_108130"/>
<evidence type="ECO:0000313" key="4">
    <source>
        <dbReference type="EMBL" id="SFV23803.1"/>
    </source>
</evidence>
<reference evidence="4 5" key="1">
    <citation type="submission" date="2016-10" db="EMBL/GenBank/DDBJ databases">
        <authorList>
            <person name="de Groot N.N."/>
        </authorList>
    </citation>
    <scope>NUCLEOTIDE SEQUENCE [LARGE SCALE GENOMIC DNA]</scope>
    <source>
        <strain evidence="4 5">CGMCC 1.7054</strain>
    </source>
</reference>
<dbReference type="GO" id="GO:0008168">
    <property type="term" value="F:methyltransferase activity"/>
    <property type="evidence" value="ECO:0007669"/>
    <property type="project" value="UniProtKB-KW"/>
</dbReference>
<organism evidence="4 5">
    <name type="scientific">Micrococcus terreus</name>
    <dbReference type="NCBI Taxonomy" id="574650"/>
    <lineage>
        <taxon>Bacteria</taxon>
        <taxon>Bacillati</taxon>
        <taxon>Actinomycetota</taxon>
        <taxon>Actinomycetes</taxon>
        <taxon>Micrococcales</taxon>
        <taxon>Micrococcaceae</taxon>
        <taxon>Micrococcus</taxon>
    </lineage>
</organism>
<dbReference type="InterPro" id="IPR000045">
    <property type="entry name" value="Prepilin_IV_endopep_pep"/>
</dbReference>
<dbReference type="GO" id="GO:0005886">
    <property type="term" value="C:plasma membrane"/>
    <property type="evidence" value="ECO:0007669"/>
    <property type="project" value="TreeGrafter"/>
</dbReference>
<dbReference type="Gene3D" id="1.20.120.1220">
    <property type="match status" value="1"/>
</dbReference>
<dbReference type="RefSeq" id="WP_091698152.1">
    <property type="nucleotide sequence ID" value="NZ_FPCG01000008.1"/>
</dbReference>
<evidence type="ECO:0000259" key="3">
    <source>
        <dbReference type="Pfam" id="PF01478"/>
    </source>
</evidence>
<sequence>MPALLIDAWRSGEVLWALLVGAGLVHLLVCAVVLVRVDLREHRLPNRWTAALVAGGAATLWSASALDGGARLVPSAVALIGYPVLMLMLHLGSRGGLGLGDVKLAAGLGLYTGWLGWEAWAQAVFLGFVIGGLVALVMVLSRRATGSTRLPFGPPMMLGAWVAVLLGGV</sequence>
<gene>
    <name evidence="4" type="ORF">SAMN04487966_108130</name>
</gene>
<dbReference type="PANTHER" id="PTHR30487:SF0">
    <property type="entry name" value="PREPILIN LEADER PEPTIDASE_N-METHYLTRANSFERASE-RELATED"/>
    <property type="match status" value="1"/>
</dbReference>
<keyword evidence="2" id="KW-0812">Transmembrane</keyword>
<accession>A0A1I7MPE5</accession>
<dbReference type="GO" id="GO:0006465">
    <property type="term" value="P:signal peptide processing"/>
    <property type="evidence" value="ECO:0007669"/>
    <property type="project" value="TreeGrafter"/>
</dbReference>
<dbReference type="GO" id="GO:0004190">
    <property type="term" value="F:aspartic-type endopeptidase activity"/>
    <property type="evidence" value="ECO:0007669"/>
    <property type="project" value="InterPro"/>
</dbReference>
<protein>
    <submittedName>
        <fullName evidence="4">Leader peptidase (Prepilin peptidase) / N-methyltransferase</fullName>
    </submittedName>
</protein>
<feature type="transmembrane region" description="Helical" evidence="2">
    <location>
        <begin position="120"/>
        <end position="140"/>
    </location>
</feature>
<evidence type="ECO:0000313" key="5">
    <source>
        <dbReference type="Proteomes" id="UP000198881"/>
    </source>
</evidence>